<comment type="similarity">
    <text evidence="1">Belongs to the filamin family.</text>
</comment>
<dbReference type="PANTHER" id="PTHR38537:SF8">
    <property type="entry name" value="FILAMIN-A"/>
    <property type="match status" value="1"/>
</dbReference>
<evidence type="ECO:0000313" key="4">
    <source>
        <dbReference type="Proteomes" id="UP000887565"/>
    </source>
</evidence>
<proteinExistence type="inferred from homology"/>
<protein>
    <submittedName>
        <fullName evidence="5">Uncharacterized protein</fullName>
    </submittedName>
</protein>
<feature type="repeat" description="Filamin" evidence="3">
    <location>
        <begin position="10"/>
        <end position="106"/>
    </location>
</feature>
<dbReference type="PANTHER" id="PTHR38537">
    <property type="entry name" value="JITTERBUG, ISOFORM N"/>
    <property type="match status" value="1"/>
</dbReference>
<dbReference type="GO" id="GO:0051015">
    <property type="term" value="F:actin filament binding"/>
    <property type="evidence" value="ECO:0007669"/>
    <property type="project" value="InterPro"/>
</dbReference>
<dbReference type="Gene3D" id="2.60.40.10">
    <property type="entry name" value="Immunoglobulins"/>
    <property type="match status" value="2"/>
</dbReference>
<dbReference type="InterPro" id="IPR044801">
    <property type="entry name" value="Filamin"/>
</dbReference>
<reference evidence="5" key="1">
    <citation type="submission" date="2022-11" db="UniProtKB">
        <authorList>
            <consortium name="WormBaseParasite"/>
        </authorList>
    </citation>
    <scope>IDENTIFICATION</scope>
</reference>
<dbReference type="InterPro" id="IPR001298">
    <property type="entry name" value="Filamin/ABP280_rpt"/>
</dbReference>
<dbReference type="SMART" id="SM00557">
    <property type="entry name" value="IG_FLMN"/>
    <property type="match status" value="2"/>
</dbReference>
<evidence type="ECO:0000256" key="3">
    <source>
        <dbReference type="PROSITE-ProRule" id="PRU00087"/>
    </source>
</evidence>
<feature type="repeat" description="Filamin" evidence="3">
    <location>
        <begin position="116"/>
        <end position="195"/>
    </location>
</feature>
<dbReference type="Pfam" id="PF00630">
    <property type="entry name" value="Filamin"/>
    <property type="match status" value="2"/>
</dbReference>
<dbReference type="WBParaSite" id="nRc.2.0.1.t14950-RA">
    <property type="protein sequence ID" value="nRc.2.0.1.t14950-RA"/>
    <property type="gene ID" value="nRc.2.0.1.g14950"/>
</dbReference>
<dbReference type="AlphaFoldDB" id="A0A915IMB9"/>
<evidence type="ECO:0000256" key="1">
    <source>
        <dbReference type="ARBA" id="ARBA00009238"/>
    </source>
</evidence>
<organism evidence="4 5">
    <name type="scientific">Romanomermis culicivorax</name>
    <name type="common">Nematode worm</name>
    <dbReference type="NCBI Taxonomy" id="13658"/>
    <lineage>
        <taxon>Eukaryota</taxon>
        <taxon>Metazoa</taxon>
        <taxon>Ecdysozoa</taxon>
        <taxon>Nematoda</taxon>
        <taxon>Enoplea</taxon>
        <taxon>Dorylaimia</taxon>
        <taxon>Mermithida</taxon>
        <taxon>Mermithoidea</taxon>
        <taxon>Mermithidae</taxon>
        <taxon>Romanomermis</taxon>
    </lineage>
</organism>
<sequence>MPVASSTGMTEGRDFGRVSFNGLSEPCAVGSIVEVVISAHSNNVEQQKGNVLVEAHSPAGRILKCPVVQRGSTYTANFTPQDVGDWQIAIFYDGEHIRGSPFLCQVYDANLVQVYGLDVGVVGQELKFNVNTSQAGKGDIKVLTYHHGRSIPCYLDRISPTFYKVKFTPDGAGQYKIHVYFNTMEVKGSPYILDIVDASSVSVYGDNLRMACVDKLATFMIHSVGSDSKDLTVTITGKPYGRIQLRRLELFKVAERKLLVRILSIRKPY</sequence>
<accession>A0A915IMB9</accession>
<keyword evidence="4" id="KW-1185">Reference proteome</keyword>
<name>A0A915IMB9_ROMCU</name>
<evidence type="ECO:0000256" key="2">
    <source>
        <dbReference type="ARBA" id="ARBA00022737"/>
    </source>
</evidence>
<dbReference type="GO" id="GO:0030036">
    <property type="term" value="P:actin cytoskeleton organization"/>
    <property type="evidence" value="ECO:0007669"/>
    <property type="project" value="InterPro"/>
</dbReference>
<dbReference type="InterPro" id="IPR014756">
    <property type="entry name" value="Ig_E-set"/>
</dbReference>
<dbReference type="OMA" id="WHIHCED"/>
<dbReference type="SUPFAM" id="SSF81296">
    <property type="entry name" value="E set domains"/>
    <property type="match status" value="3"/>
</dbReference>
<evidence type="ECO:0000313" key="5">
    <source>
        <dbReference type="WBParaSite" id="nRc.2.0.1.t14950-RA"/>
    </source>
</evidence>
<dbReference type="InterPro" id="IPR013783">
    <property type="entry name" value="Ig-like_fold"/>
</dbReference>
<dbReference type="PROSITE" id="PS50194">
    <property type="entry name" value="FILAMIN_REPEAT"/>
    <property type="match status" value="3"/>
</dbReference>
<dbReference type="InterPro" id="IPR017868">
    <property type="entry name" value="Filamin/ABP280_repeat-like"/>
</dbReference>
<dbReference type="Proteomes" id="UP000887565">
    <property type="component" value="Unplaced"/>
</dbReference>
<keyword evidence="2" id="KW-0677">Repeat</keyword>
<feature type="repeat" description="Filamin" evidence="3">
    <location>
        <begin position="193"/>
        <end position="237"/>
    </location>
</feature>